<dbReference type="Proteomes" id="UP001197328">
    <property type="component" value="Unassembled WGS sequence"/>
</dbReference>
<dbReference type="Proteomes" id="UP001196530">
    <property type="component" value="Unassembled WGS sequence"/>
</dbReference>
<sequence>MRCTGAPKLPSAARRPPRAESDESQRPYYDFLQSVTPASNTGQLDWINARATELKTLKTRRSFARWLDKQYQTLHGDDLLAFSDVLSDEDTPEPPPCTAPPAAPSATPKPGTGVGYVITDVITLMAAQTAVVAFVVGLWWCVFADSTDAAYVRSILAVVKAMLADKKETK</sequence>
<evidence type="ECO:0000313" key="5">
    <source>
        <dbReference type="Proteomes" id="UP001197328"/>
    </source>
</evidence>
<proteinExistence type="predicted"/>
<evidence type="ECO:0000313" key="2">
    <source>
        <dbReference type="EMBL" id="KAG7821951.1"/>
    </source>
</evidence>
<evidence type="ECO:0000256" key="1">
    <source>
        <dbReference type="SAM" id="MobiDB-lite"/>
    </source>
</evidence>
<accession>A0AAN6DKX2</accession>
<dbReference type="AlphaFoldDB" id="A0AAN6DKX2"/>
<keyword evidence="5" id="KW-1185">Reference proteome</keyword>
<evidence type="ECO:0000313" key="4">
    <source>
        <dbReference type="Proteomes" id="UP001196530"/>
    </source>
</evidence>
<name>A0AAN6DKX2_PICAN</name>
<dbReference type="EMBL" id="JAHLUX010000001">
    <property type="protein sequence ID" value="KAG7821951.1"/>
    <property type="molecule type" value="Genomic_DNA"/>
</dbReference>
<organism evidence="2 4">
    <name type="scientific">Pichia angusta</name>
    <name type="common">Yeast</name>
    <name type="synonym">Hansenula polymorpha</name>
    <dbReference type="NCBI Taxonomy" id="870730"/>
    <lineage>
        <taxon>Eukaryota</taxon>
        <taxon>Fungi</taxon>
        <taxon>Dikarya</taxon>
        <taxon>Ascomycota</taxon>
        <taxon>Saccharomycotina</taxon>
        <taxon>Pichiomycetes</taxon>
        <taxon>Pichiales</taxon>
        <taxon>Pichiaceae</taxon>
        <taxon>Ogataea</taxon>
    </lineage>
</organism>
<dbReference type="GeneID" id="66124477"/>
<comment type="caution">
    <text evidence="2">The sequence shown here is derived from an EMBL/GenBank/DDBJ whole genome shotgun (WGS) entry which is preliminary data.</text>
</comment>
<gene>
    <name evidence="2" type="ORF">KL928_000426</name>
    <name evidence="3" type="ORF">KL940_001006</name>
</gene>
<reference evidence="2 5" key="1">
    <citation type="journal article" date="2021" name="G3 (Bethesda)">
        <title>Genomic diversity, chromosomal rearrangements, and interspecies hybridization in the ogataea polymorpha species complex.</title>
        <authorList>
            <person name="Hanson S.J."/>
            <person name="Cinneide E.O."/>
            <person name="Salzberg L.I."/>
            <person name="Wolfe K.H."/>
            <person name="McGowan J."/>
            <person name="Fitzpatrick D.A."/>
            <person name="Matlin K."/>
        </authorList>
    </citation>
    <scope>NUCLEOTIDE SEQUENCE</scope>
    <source>
        <strain evidence="3">51-138</strain>
        <strain evidence="2">61-244</strain>
    </source>
</reference>
<evidence type="ECO:0000313" key="3">
    <source>
        <dbReference type="EMBL" id="KAG7852124.1"/>
    </source>
</evidence>
<protein>
    <submittedName>
        <fullName evidence="2">Uncharacterized protein</fullName>
    </submittedName>
</protein>
<dbReference type="EMBL" id="JAHLVD010000002">
    <property type="protein sequence ID" value="KAG7852124.1"/>
    <property type="molecule type" value="Genomic_DNA"/>
</dbReference>
<dbReference type="RefSeq" id="XP_043062321.1">
    <property type="nucleotide sequence ID" value="XM_043204938.1"/>
</dbReference>
<feature type="region of interest" description="Disordered" evidence="1">
    <location>
        <begin position="86"/>
        <end position="110"/>
    </location>
</feature>
<feature type="compositionally biased region" description="Pro residues" evidence="1">
    <location>
        <begin position="93"/>
        <end position="103"/>
    </location>
</feature>
<feature type="region of interest" description="Disordered" evidence="1">
    <location>
        <begin position="1"/>
        <end position="27"/>
    </location>
</feature>